<dbReference type="EMBL" id="AUXX01000034">
    <property type="protein sequence ID" value="KZN63382.1"/>
    <property type="molecule type" value="Genomic_DNA"/>
</dbReference>
<protein>
    <submittedName>
        <fullName evidence="2">Uncharacterized protein</fullName>
    </submittedName>
</protein>
<sequence length="253" mass="28637">MFSKKLILLFLFLFSLSASVLAKTYPDSIKEIPVILNVGTDTKVSFPDGESLVLGIRKSSQAFLSHELVDNIIYLKAKQDFSEKRHRLLLKSKKTSKTYILIASFGSEADQEIKVVKTTRKSSSAIKNKRLEAYELVRHASQALYSPDYAIEKPNILKHVTVDKSLDLDHIYRGSSIAIRPQATFKYNEFFVYAFNVKNKRNSIQKLRKENLFGRVDAIGAAFQHAYVGVGDDKYSTLYIVSYHANLLSMLVG</sequence>
<feature type="signal peptide" evidence="1">
    <location>
        <begin position="1"/>
        <end position="22"/>
    </location>
</feature>
<organism evidence="2 3">
    <name type="scientific">Pseudoalteromonas luteoviolacea S4060-1</name>
    <dbReference type="NCBI Taxonomy" id="1365257"/>
    <lineage>
        <taxon>Bacteria</taxon>
        <taxon>Pseudomonadati</taxon>
        <taxon>Pseudomonadota</taxon>
        <taxon>Gammaproteobacteria</taxon>
        <taxon>Alteromonadales</taxon>
        <taxon>Pseudoalteromonadaceae</taxon>
        <taxon>Pseudoalteromonas</taxon>
    </lineage>
</organism>
<evidence type="ECO:0000313" key="2">
    <source>
        <dbReference type="EMBL" id="KZN63382.1"/>
    </source>
</evidence>
<comment type="caution">
    <text evidence="2">The sequence shown here is derived from an EMBL/GenBank/DDBJ whole genome shotgun (WGS) entry which is preliminary data.</text>
</comment>
<dbReference type="RefSeq" id="WP_063382165.1">
    <property type="nucleotide sequence ID" value="NZ_AUXX01000034.1"/>
</dbReference>
<name>A0A162AXP3_9GAMM</name>
<dbReference type="InterPro" id="IPR021844">
    <property type="entry name" value="Integr_conj_element_PFL4704"/>
</dbReference>
<accession>A0A162AXP3</accession>
<evidence type="ECO:0000256" key="1">
    <source>
        <dbReference type="SAM" id="SignalP"/>
    </source>
</evidence>
<keyword evidence="1" id="KW-0732">Signal</keyword>
<dbReference type="Proteomes" id="UP000076661">
    <property type="component" value="Unassembled WGS sequence"/>
</dbReference>
<dbReference type="PATRIC" id="fig|1365257.3.peg.3790"/>
<gene>
    <name evidence="2" type="ORF">N478_03775</name>
</gene>
<evidence type="ECO:0000313" key="3">
    <source>
        <dbReference type="Proteomes" id="UP000076661"/>
    </source>
</evidence>
<proteinExistence type="predicted"/>
<feature type="chain" id="PRO_5007831537" evidence="1">
    <location>
        <begin position="23"/>
        <end position="253"/>
    </location>
</feature>
<reference evidence="2 3" key="1">
    <citation type="submission" date="2013-07" db="EMBL/GenBank/DDBJ databases">
        <title>Comparative Genomic and Metabolomic Analysis of Twelve Strains of Pseudoalteromonas luteoviolacea.</title>
        <authorList>
            <person name="Vynne N.G."/>
            <person name="Mansson M."/>
            <person name="Gram L."/>
        </authorList>
    </citation>
    <scope>NUCLEOTIDE SEQUENCE [LARGE SCALE GENOMIC DNA]</scope>
    <source>
        <strain evidence="2 3">S4060-1</strain>
    </source>
</reference>
<dbReference type="Pfam" id="PF11920">
    <property type="entry name" value="DUF3438"/>
    <property type="match status" value="1"/>
</dbReference>
<dbReference type="AlphaFoldDB" id="A0A162AXP3"/>